<organism evidence="1 2">
    <name type="scientific">Tenacibaculum geojense</name>
    <dbReference type="NCBI Taxonomy" id="915352"/>
    <lineage>
        <taxon>Bacteria</taxon>
        <taxon>Pseudomonadati</taxon>
        <taxon>Bacteroidota</taxon>
        <taxon>Flavobacteriia</taxon>
        <taxon>Flavobacteriales</taxon>
        <taxon>Flavobacteriaceae</taxon>
        <taxon>Tenacibaculum</taxon>
    </lineage>
</organism>
<gene>
    <name evidence="1" type="ORF">ACFQ1U_05705</name>
</gene>
<dbReference type="InterPro" id="IPR038604">
    <property type="entry name" value="HopJ_sf"/>
</dbReference>
<dbReference type="EMBL" id="JBHTJR010000030">
    <property type="protein sequence ID" value="MFD0992692.1"/>
    <property type="molecule type" value="Genomic_DNA"/>
</dbReference>
<dbReference type="Gene3D" id="3.20.160.10">
    <property type="entry name" value="vpa0580 domain like"/>
    <property type="match status" value="1"/>
</dbReference>
<protein>
    <submittedName>
        <fullName evidence="1">HopJ type III effector protein</fullName>
    </submittedName>
</protein>
<dbReference type="InterPro" id="IPR014984">
    <property type="entry name" value="HopJ"/>
</dbReference>
<evidence type="ECO:0000313" key="1">
    <source>
        <dbReference type="EMBL" id="MFD0992692.1"/>
    </source>
</evidence>
<accession>A0ABW3JQF0</accession>
<dbReference type="Pfam" id="PF08888">
    <property type="entry name" value="HopJ"/>
    <property type="match status" value="1"/>
</dbReference>
<dbReference type="Proteomes" id="UP001597062">
    <property type="component" value="Unassembled WGS sequence"/>
</dbReference>
<evidence type="ECO:0000313" key="2">
    <source>
        <dbReference type="Proteomes" id="UP001597062"/>
    </source>
</evidence>
<name>A0ABW3JQF0_9FLAO</name>
<proteinExistence type="predicted"/>
<dbReference type="RefSeq" id="WP_386106234.1">
    <property type="nucleotide sequence ID" value="NZ_JBHTJR010000030.1"/>
</dbReference>
<keyword evidence="2" id="KW-1185">Reference proteome</keyword>
<reference evidence="2" key="1">
    <citation type="journal article" date="2019" name="Int. J. Syst. Evol. Microbiol.">
        <title>The Global Catalogue of Microorganisms (GCM) 10K type strain sequencing project: providing services to taxonomists for standard genome sequencing and annotation.</title>
        <authorList>
            <consortium name="The Broad Institute Genomics Platform"/>
            <consortium name="The Broad Institute Genome Sequencing Center for Infectious Disease"/>
            <person name="Wu L."/>
            <person name="Ma J."/>
        </authorList>
    </citation>
    <scope>NUCLEOTIDE SEQUENCE [LARGE SCALE GENOMIC DNA]</scope>
    <source>
        <strain evidence="2">CCUG 60527</strain>
    </source>
</reference>
<sequence length="111" mass="12621">MTKSTFLQKLKTSPKNIKFSETIAVIENTYDFTPSSFKNGNMFNEETQNQGSCKVFSFALEENLSKEATLACFGEHYNNVLENPDGDDHQNIRNFMKTGFEGLSFENKTLT</sequence>
<comment type="caution">
    <text evidence="1">The sequence shown here is derived from an EMBL/GenBank/DDBJ whole genome shotgun (WGS) entry which is preliminary data.</text>
</comment>